<evidence type="ECO:0000259" key="5">
    <source>
        <dbReference type="Pfam" id="PF01321"/>
    </source>
</evidence>
<dbReference type="EMBL" id="ARYI01000003">
    <property type="protein sequence ID" value="KCZ95544.1"/>
    <property type="molecule type" value="Genomic_DNA"/>
</dbReference>
<proteinExistence type="inferred from homology"/>
<dbReference type="OrthoDB" id="9806388at2"/>
<dbReference type="SUPFAM" id="SSF55920">
    <property type="entry name" value="Creatinase/aminopeptidase"/>
    <property type="match status" value="1"/>
</dbReference>
<dbReference type="GO" id="GO:0046872">
    <property type="term" value="F:metal ion binding"/>
    <property type="evidence" value="ECO:0007669"/>
    <property type="project" value="UniProtKB-KW"/>
</dbReference>
<dbReference type="Proteomes" id="UP000025061">
    <property type="component" value="Unassembled WGS sequence"/>
</dbReference>
<dbReference type="CDD" id="cd01085">
    <property type="entry name" value="APP"/>
    <property type="match status" value="1"/>
</dbReference>
<dbReference type="PATRIC" id="fig|1280951.3.peg.1071"/>
<evidence type="ECO:0000256" key="1">
    <source>
        <dbReference type="ARBA" id="ARBA00008766"/>
    </source>
</evidence>
<dbReference type="PANTHER" id="PTHR43763:SF6">
    <property type="entry name" value="XAA-PRO AMINOPEPTIDASE 1"/>
    <property type="match status" value="1"/>
</dbReference>
<dbReference type="SUPFAM" id="SSF53092">
    <property type="entry name" value="Creatinase/prolidase N-terminal domain"/>
    <property type="match status" value="1"/>
</dbReference>
<dbReference type="Pfam" id="PF01321">
    <property type="entry name" value="Creatinase_N"/>
    <property type="match status" value="1"/>
</dbReference>
<keyword evidence="8" id="KW-1185">Reference proteome</keyword>
<evidence type="ECO:0000259" key="4">
    <source>
        <dbReference type="Pfam" id="PF00557"/>
    </source>
</evidence>
<evidence type="ECO:0000313" key="8">
    <source>
        <dbReference type="Proteomes" id="UP000025061"/>
    </source>
</evidence>
<dbReference type="GO" id="GO:0005737">
    <property type="term" value="C:cytoplasm"/>
    <property type="evidence" value="ECO:0007669"/>
    <property type="project" value="UniProtKB-ARBA"/>
</dbReference>
<dbReference type="Pfam" id="PF16189">
    <property type="entry name" value="Creatinase_N_2"/>
    <property type="match status" value="1"/>
</dbReference>
<feature type="domain" description="Peptidase M24" evidence="4">
    <location>
        <begin position="321"/>
        <end position="532"/>
    </location>
</feature>
<protein>
    <submittedName>
        <fullName evidence="7">M24 family peptidase</fullName>
    </submittedName>
</protein>
<name>A0A059FY15_9PROT</name>
<evidence type="ECO:0000259" key="6">
    <source>
        <dbReference type="Pfam" id="PF16188"/>
    </source>
</evidence>
<dbReference type="InterPro" id="IPR033740">
    <property type="entry name" value="Pept_M24B"/>
</dbReference>
<dbReference type="AlphaFoldDB" id="A0A059FY15"/>
<accession>A0A059FY15</accession>
<feature type="domain" description="Creatinase N-terminal" evidence="5">
    <location>
        <begin position="21"/>
        <end position="149"/>
    </location>
</feature>
<dbReference type="Pfam" id="PF16188">
    <property type="entry name" value="Peptidase_M24_C"/>
    <property type="match status" value="1"/>
</dbReference>
<dbReference type="GO" id="GO:0070006">
    <property type="term" value="F:metalloaminopeptidase activity"/>
    <property type="evidence" value="ECO:0007669"/>
    <property type="project" value="InterPro"/>
</dbReference>
<dbReference type="InterPro" id="IPR000587">
    <property type="entry name" value="Creatinase_N"/>
</dbReference>
<dbReference type="InterPro" id="IPR032416">
    <property type="entry name" value="Peptidase_M24_C"/>
</dbReference>
<keyword evidence="2" id="KW-0479">Metal-binding</keyword>
<comment type="caution">
    <text evidence="7">The sequence shown here is derived from an EMBL/GenBank/DDBJ whole genome shotgun (WGS) entry which is preliminary data.</text>
</comment>
<dbReference type="InterPro" id="IPR000994">
    <property type="entry name" value="Pept_M24"/>
</dbReference>
<dbReference type="Pfam" id="PF00557">
    <property type="entry name" value="Peptidase_M24"/>
    <property type="match status" value="1"/>
</dbReference>
<gene>
    <name evidence="7" type="ORF">HHI_05290</name>
</gene>
<sequence length="603" mass="65330">MRQTFDIKGGPQDGRTHLPLLRRQLERQGLDGLYVPHDDEYQNEYLPDANERLAWATGFTGSFGSAFVFLDTAVLFADGRYTLQAADQTDPALFEVVGIPDPGAFGWLAQQALKGKRVGYDARLMSPNDVAALAAAAAKAGAELVSVEENPIDAAWQDRPPQPMAKVVPHAVKHAGVAHTDKLEAVGAQLARDGADAAVLTSPASLAWAFNIRGGDVSCTPLPLGRAILNADGSAELFIDEEKTDAALRRHLGNRVTLRPLSKLDEGLKGLAGKTVSLDPDVASSWFFDELKAAGARVLRQRDPVAIPRACKNDAEIKGTTAAHARDGIALTRFLHWLDTAAQSGEVTEIEAVMKLEAFREELGSMTDLSFPSISGAGPHGALPHYRVSTASDRKLERGSLFLIDSGGQYLDGTTDVTRTVPIGEATDEMRANYTRVLKGHIALAAVRFPPGTTGTHLDVLARHALWQAGLDYQHGTGHGVGVYLGVHEGPHRIAKPWNAVPLMPGMIVSNEPGFYKAGEYGIRIENLQYVTPAEDILGGEIAMHGFECLTFAPLARDLIDIKMLSKDERKWVNDYHKRVMKVLGRKLDGEVKEWLKAACARI</sequence>
<dbReference type="PANTHER" id="PTHR43763">
    <property type="entry name" value="XAA-PRO AMINOPEPTIDASE 1"/>
    <property type="match status" value="1"/>
</dbReference>
<dbReference type="Gene3D" id="3.40.350.10">
    <property type="entry name" value="Creatinase/prolidase N-terminal domain"/>
    <property type="match status" value="2"/>
</dbReference>
<organism evidence="7 8">
    <name type="scientific">Hyphomonas hirschiana VP5</name>
    <dbReference type="NCBI Taxonomy" id="1280951"/>
    <lineage>
        <taxon>Bacteria</taxon>
        <taxon>Pseudomonadati</taxon>
        <taxon>Pseudomonadota</taxon>
        <taxon>Alphaproteobacteria</taxon>
        <taxon>Hyphomonadales</taxon>
        <taxon>Hyphomonadaceae</taxon>
        <taxon>Hyphomonas</taxon>
    </lineage>
</organism>
<reference evidence="7 8" key="1">
    <citation type="submission" date="2013-04" db="EMBL/GenBank/DDBJ databases">
        <title>Hyphomonas hirschiana VP5 Genome Sequencing.</title>
        <authorList>
            <person name="Lai Q."/>
            <person name="Shao Z."/>
        </authorList>
    </citation>
    <scope>NUCLEOTIDE SEQUENCE [LARGE SCALE GENOMIC DNA]</scope>
    <source>
        <strain evidence="7 8">VP5</strain>
    </source>
</reference>
<dbReference type="Gene3D" id="3.90.230.10">
    <property type="entry name" value="Creatinase/methionine aminopeptidase superfamily"/>
    <property type="match status" value="1"/>
</dbReference>
<evidence type="ECO:0000313" key="7">
    <source>
        <dbReference type="EMBL" id="KCZ95544.1"/>
    </source>
</evidence>
<dbReference type="FunFam" id="3.90.230.10:FF:000009">
    <property type="entry name" value="xaa-Pro aminopeptidase 2"/>
    <property type="match status" value="1"/>
</dbReference>
<dbReference type="InterPro" id="IPR036005">
    <property type="entry name" value="Creatinase/aminopeptidase-like"/>
</dbReference>
<dbReference type="InterPro" id="IPR029149">
    <property type="entry name" value="Creatin/AminoP/Spt16_N"/>
</dbReference>
<dbReference type="InterPro" id="IPR050422">
    <property type="entry name" value="X-Pro_aminopeptidase_P"/>
</dbReference>
<comment type="similarity">
    <text evidence="1">Belongs to the peptidase M24B family.</text>
</comment>
<evidence type="ECO:0000256" key="2">
    <source>
        <dbReference type="ARBA" id="ARBA00022723"/>
    </source>
</evidence>
<evidence type="ECO:0000256" key="3">
    <source>
        <dbReference type="ARBA" id="ARBA00022801"/>
    </source>
</evidence>
<dbReference type="RefSeq" id="WP_011645411.1">
    <property type="nucleotide sequence ID" value="NZ_ARYI01000003.1"/>
</dbReference>
<feature type="domain" description="Peptidase M24 C-terminal" evidence="6">
    <location>
        <begin position="544"/>
        <end position="603"/>
    </location>
</feature>
<keyword evidence="3" id="KW-0378">Hydrolase</keyword>